<gene>
    <name evidence="5" type="ORF">A3I25_02230</name>
</gene>
<dbReference type="AlphaFoldDB" id="A0A1F6XS25"/>
<dbReference type="GO" id="GO:0006790">
    <property type="term" value="P:sulfur compound metabolic process"/>
    <property type="evidence" value="ECO:0007669"/>
    <property type="project" value="TreeGrafter"/>
</dbReference>
<dbReference type="GO" id="GO:0009150">
    <property type="term" value="P:purine ribonucleotide metabolic process"/>
    <property type="evidence" value="ECO:0007669"/>
    <property type="project" value="TreeGrafter"/>
</dbReference>
<feature type="short sequence motif" description="Histidine triad motif" evidence="2 3">
    <location>
        <begin position="97"/>
        <end position="101"/>
    </location>
</feature>
<dbReference type="EMBL" id="MFVN01000025">
    <property type="protein sequence ID" value="OGI96927.1"/>
    <property type="molecule type" value="Genomic_DNA"/>
</dbReference>
<dbReference type="PANTHER" id="PTHR47670:SF1">
    <property type="entry name" value="ADENYLYLSULFATASE HINT3"/>
    <property type="match status" value="1"/>
</dbReference>
<feature type="active site" description="Tele-AMP-histidine intermediate" evidence="1">
    <location>
        <position position="99"/>
    </location>
</feature>
<dbReference type="InterPro" id="IPR011146">
    <property type="entry name" value="HIT-like"/>
</dbReference>
<dbReference type="InterPro" id="IPR019808">
    <property type="entry name" value="Histidine_triad_CS"/>
</dbReference>
<evidence type="ECO:0000256" key="1">
    <source>
        <dbReference type="PIRSR" id="PIRSR601310-1"/>
    </source>
</evidence>
<evidence type="ECO:0000256" key="3">
    <source>
        <dbReference type="PROSITE-ProRule" id="PRU00464"/>
    </source>
</evidence>
<feature type="domain" description="HIT" evidence="4">
    <location>
        <begin position="5"/>
        <end position="112"/>
    </location>
</feature>
<dbReference type="Pfam" id="PF01230">
    <property type="entry name" value="HIT"/>
    <property type="match status" value="1"/>
</dbReference>
<dbReference type="Proteomes" id="UP000177195">
    <property type="component" value="Unassembled WGS sequence"/>
</dbReference>
<reference evidence="5 6" key="1">
    <citation type="journal article" date="2016" name="Nat. Commun.">
        <title>Thousands of microbial genomes shed light on interconnected biogeochemical processes in an aquifer system.</title>
        <authorList>
            <person name="Anantharaman K."/>
            <person name="Brown C.T."/>
            <person name="Hug L.A."/>
            <person name="Sharon I."/>
            <person name="Castelle C.J."/>
            <person name="Probst A.J."/>
            <person name="Thomas B.C."/>
            <person name="Singh A."/>
            <person name="Wilkins M.J."/>
            <person name="Karaoz U."/>
            <person name="Brodie E.L."/>
            <person name="Williams K.H."/>
            <person name="Hubbard S.S."/>
            <person name="Banfield J.F."/>
        </authorList>
    </citation>
    <scope>NUCLEOTIDE SEQUENCE [LARGE SCALE GENOMIC DNA]</scope>
</reference>
<dbReference type="PRINTS" id="PR00332">
    <property type="entry name" value="HISTRIAD"/>
</dbReference>
<dbReference type="PROSITE" id="PS51084">
    <property type="entry name" value="HIT_2"/>
    <property type="match status" value="1"/>
</dbReference>
<dbReference type="SUPFAM" id="SSF54197">
    <property type="entry name" value="HIT-like"/>
    <property type="match status" value="1"/>
</dbReference>
<evidence type="ECO:0000256" key="2">
    <source>
        <dbReference type="PIRSR" id="PIRSR601310-3"/>
    </source>
</evidence>
<keyword evidence="5" id="KW-0378">Hydrolase</keyword>
<protein>
    <submittedName>
        <fullName evidence="5">HIT family hydrolase</fullName>
    </submittedName>
</protein>
<name>A0A1F6XS25_9BACT</name>
<dbReference type="InterPro" id="IPR036265">
    <property type="entry name" value="HIT-like_sf"/>
</dbReference>
<evidence type="ECO:0000259" key="4">
    <source>
        <dbReference type="PROSITE" id="PS51084"/>
    </source>
</evidence>
<comment type="caution">
    <text evidence="5">The sequence shown here is derived from an EMBL/GenBank/DDBJ whole genome shotgun (WGS) entry which is preliminary data.</text>
</comment>
<dbReference type="PROSITE" id="PS00892">
    <property type="entry name" value="HIT_1"/>
    <property type="match status" value="1"/>
</dbReference>
<proteinExistence type="predicted"/>
<accession>A0A1F6XS25</accession>
<dbReference type="PANTHER" id="PTHR47670">
    <property type="entry name" value="ADENYLYLSULFATASE HINT3"/>
    <property type="match status" value="1"/>
</dbReference>
<evidence type="ECO:0000313" key="5">
    <source>
        <dbReference type="EMBL" id="OGI96927.1"/>
    </source>
</evidence>
<evidence type="ECO:0000313" key="6">
    <source>
        <dbReference type="Proteomes" id="UP000177195"/>
    </source>
</evidence>
<dbReference type="CDD" id="cd01277">
    <property type="entry name" value="HINT_subgroup"/>
    <property type="match status" value="1"/>
</dbReference>
<dbReference type="GO" id="GO:0047627">
    <property type="term" value="F:adenylylsulfatase activity"/>
    <property type="evidence" value="ECO:0007669"/>
    <property type="project" value="TreeGrafter"/>
</dbReference>
<dbReference type="InterPro" id="IPR039384">
    <property type="entry name" value="HINT"/>
</dbReference>
<dbReference type="Gene3D" id="3.30.428.10">
    <property type="entry name" value="HIT-like"/>
    <property type="match status" value="1"/>
</dbReference>
<sequence>MDDCVFCKIVKKEIPATVIYENEKILAFLDISPINFGHTLVIPKKHFPNIYETPDEELCAMTTVAKKIAQAIRDALVADGVNIAMNNNHAAGQLVFHSHLHVIPRFTNDGYEPWRSRKPYKENEAVSVAQKIKESLK</sequence>
<dbReference type="InterPro" id="IPR001310">
    <property type="entry name" value="Histidine_triad_HIT"/>
</dbReference>
<organism evidence="5 6">
    <name type="scientific">Candidatus Nomurabacteria bacterium RIFCSPLOWO2_02_FULL_42_17</name>
    <dbReference type="NCBI Taxonomy" id="1801789"/>
    <lineage>
        <taxon>Bacteria</taxon>
        <taxon>Candidatus Nomuraibacteriota</taxon>
    </lineage>
</organism>